<evidence type="ECO:0008006" key="3">
    <source>
        <dbReference type="Google" id="ProtNLM"/>
    </source>
</evidence>
<dbReference type="Proteomes" id="UP000602057">
    <property type="component" value="Unassembled WGS sequence"/>
</dbReference>
<reference evidence="1" key="1">
    <citation type="journal article" date="2013" name="Int. J. Syst. Evol. Microbiol.">
        <title>Aestuariibaculum suncheonense gen. nov., sp. nov., a marine bacterium of the family Flavobacteriaceae isolated from a tidal flat and emended descriptions of the genera Gaetbulibacter and Tamlana.</title>
        <authorList>
            <person name="Jeong S.H."/>
            <person name="Park M.S."/>
            <person name="Jin H.M."/>
            <person name="Lee K."/>
            <person name="Park W."/>
            <person name="Jeon C.O."/>
        </authorList>
    </citation>
    <scope>NUCLEOTIDE SEQUENCE</scope>
    <source>
        <strain evidence="1">SC17</strain>
    </source>
</reference>
<dbReference type="AlphaFoldDB" id="A0A8J6UJ78"/>
<gene>
    <name evidence="1" type="ORF">ICJ84_16385</name>
</gene>
<dbReference type="EMBL" id="JACVXC010000009">
    <property type="protein sequence ID" value="MBD0837014.1"/>
    <property type="molecule type" value="Genomic_DNA"/>
</dbReference>
<comment type="caution">
    <text evidence="1">The sequence shown here is derived from an EMBL/GenBank/DDBJ whole genome shotgun (WGS) entry which is preliminary data.</text>
</comment>
<evidence type="ECO:0000313" key="1">
    <source>
        <dbReference type="EMBL" id="MBD0837014.1"/>
    </source>
</evidence>
<keyword evidence="2" id="KW-1185">Reference proteome</keyword>
<dbReference type="Pfam" id="PF16407">
    <property type="entry name" value="PKD_2"/>
    <property type="match status" value="1"/>
</dbReference>
<sequence>MKNILYTLMVALLLIGCVTDDTVHDFKDLNAIEIKGLDEAYQFNYLESATIEPEVIVSGQSENDLEYRWYMYTASTQFVADTISREKNMNAIISASPGQAYTLIYSVKDLNTGIVYKKKMSAEVFGQLTQGMMFLAETNGNIDVNFVRPDGSVLFDVFTNANPGETFGTNPNKIQFVNPSPLKVALKNVYIFSNDADGGVLLNPITFKKEKMFRDAFYNSPTAATLNTAYYYTANLTDYLIVNGKAHNRAVNAGDPNWKPELVITDATIESKYNLAPFFMNDFSKSFPYPVMYDNLNGRFLKHEPANKGELTQFTGGSKIGFDYNNTGVKMLYKGVGITPTGYRGLYYYAICEGANDPSKRFMMKFLNGFKVLPPALELHGEELYELPAGDYPGLYGATVYAADDVGLKGVLWYSDGKKLYALNANDANPTEIVIRDFEAEGMAVDVLKMVRYRKDGAFVSELRIAVRNSNLASGQAGIVYMEAGTIGGLNATESASMFGLGDRIIDFDEKLN</sequence>
<dbReference type="PROSITE" id="PS51257">
    <property type="entry name" value="PROKAR_LIPOPROTEIN"/>
    <property type="match status" value="1"/>
</dbReference>
<dbReference type="RefSeq" id="WP_188217507.1">
    <property type="nucleotide sequence ID" value="NZ_BAABGH010000002.1"/>
</dbReference>
<reference evidence="1" key="2">
    <citation type="submission" date="2020-09" db="EMBL/GenBank/DDBJ databases">
        <authorList>
            <person name="Wu Z."/>
        </authorList>
    </citation>
    <scope>NUCLEOTIDE SEQUENCE</scope>
    <source>
        <strain evidence="1">SC17</strain>
    </source>
</reference>
<dbReference type="InterPro" id="IPR032183">
    <property type="entry name" value="PKD-like"/>
</dbReference>
<proteinExistence type="predicted"/>
<protein>
    <recommendedName>
        <fullName evidence="3">PKD family protein</fullName>
    </recommendedName>
</protein>
<name>A0A8J6UJ78_9FLAO</name>
<evidence type="ECO:0000313" key="2">
    <source>
        <dbReference type="Proteomes" id="UP000602057"/>
    </source>
</evidence>
<organism evidence="1 2">
    <name type="scientific">Aestuariibaculum suncheonense</name>
    <dbReference type="NCBI Taxonomy" id="1028745"/>
    <lineage>
        <taxon>Bacteria</taxon>
        <taxon>Pseudomonadati</taxon>
        <taxon>Bacteroidota</taxon>
        <taxon>Flavobacteriia</taxon>
        <taxon>Flavobacteriales</taxon>
        <taxon>Flavobacteriaceae</taxon>
    </lineage>
</organism>
<accession>A0A8J6UJ78</accession>